<reference evidence="3" key="1">
    <citation type="submission" date="2017-06" db="EMBL/GenBank/DDBJ databases">
        <title>Complete genome sequence of Capnocytophaga sp. KCOM 1579 (=ChDC OS43) isolated from a human refractory periapical abscess lesion.</title>
        <authorList>
            <person name="Kook J.-K."/>
            <person name="Park S.-N."/>
            <person name="Lim Y.K."/>
            <person name="Roh H."/>
        </authorList>
    </citation>
    <scope>NUCLEOTIDE SEQUENCE [LARGE SCALE GENOMIC DNA]</scope>
    <source>
        <strain evidence="3">ChDC OS43</strain>
    </source>
</reference>
<feature type="signal peptide" evidence="1">
    <location>
        <begin position="1"/>
        <end position="18"/>
    </location>
</feature>
<proteinExistence type="predicted"/>
<evidence type="ECO:0000313" key="2">
    <source>
        <dbReference type="EMBL" id="ASF44193.1"/>
    </source>
</evidence>
<keyword evidence="1" id="KW-0732">Signal</keyword>
<sequence>MKQLTFILLLLIIQWANAQEGKEIAPDQIKAITYASKSSPSFYIQKDKNTFLEVKFKGKNKREVSSDEFSTYVPKFFCYSDDKPLTPSEILKEEQGIIYTKEIRETRPADFIGKSFRLKKSIYKAPTLLKIVSPFLAVTHELLFEKKPKEEYSRKEYYSFFPLDLGGGKHIYMLLNKWGDEITIVPLKHKIVLLCDVPKGYSKLSSFLKKEPDYNTLFDDYTPENFMTHRRTKEGYELVDILNRKVLPNVYDTIYQTRSMLITQKGEEVILYQNDLRPKILKGGKVAHLLANRSDEFELLTDKGGVYYSNEGKPLKELPSFHYWLCGTISWEVYTLKKDSLEVTKPHYMLYELSGPAASSYVKKRFYLIDRAPEEKLSFINGNSGVDWNSNKDYVGDNYPHPEIVRVERNGKYGLFEYDIDFDMKSSYKEEDSDVSSSKKVRKYADSYLIGKELLPIAYDHIQQQDNGLIYFYLNGKIGIYPQQKTATYSAIEPETHSFYRIIKDGKKGYLDIKTFKEYFFE</sequence>
<gene>
    <name evidence="2" type="ORF">CBG49_14425</name>
</gene>
<protein>
    <submittedName>
        <fullName evidence="2">Uncharacterized protein</fullName>
    </submittedName>
</protein>
<feature type="chain" id="PRO_5012757626" evidence="1">
    <location>
        <begin position="19"/>
        <end position="522"/>
    </location>
</feature>
<dbReference type="KEGG" id="capn:CBG49_14425"/>
<evidence type="ECO:0000313" key="3">
    <source>
        <dbReference type="Proteomes" id="UP000197007"/>
    </source>
</evidence>
<accession>A0A1Z4BSI1</accession>
<evidence type="ECO:0000256" key="1">
    <source>
        <dbReference type="SAM" id="SignalP"/>
    </source>
</evidence>
<dbReference type="EMBL" id="CP022022">
    <property type="protein sequence ID" value="ASF44193.1"/>
    <property type="molecule type" value="Genomic_DNA"/>
</dbReference>
<name>A0A1Z4BSI1_9FLAO</name>
<keyword evidence="3" id="KW-1185">Reference proteome</keyword>
<dbReference type="AlphaFoldDB" id="A0A1Z4BSI1"/>
<organism evidence="2 3">
    <name type="scientific">Capnocytophaga endodontalis</name>
    <dbReference type="NCBI Taxonomy" id="2708117"/>
    <lineage>
        <taxon>Bacteria</taxon>
        <taxon>Pseudomonadati</taxon>
        <taxon>Bacteroidota</taxon>
        <taxon>Flavobacteriia</taxon>
        <taxon>Flavobacteriales</taxon>
        <taxon>Flavobacteriaceae</taxon>
        <taxon>Capnocytophaga</taxon>
    </lineage>
</organism>
<dbReference type="Proteomes" id="UP000197007">
    <property type="component" value="Chromosome"/>
</dbReference>
<dbReference type="RefSeq" id="WP_088595033.1">
    <property type="nucleotide sequence ID" value="NZ_CP022022.1"/>
</dbReference>